<evidence type="ECO:0000313" key="2">
    <source>
        <dbReference type="Proteomes" id="UP000006882"/>
    </source>
</evidence>
<organism evidence="1 2">
    <name type="scientific">Prunus persica</name>
    <name type="common">Peach</name>
    <name type="synonym">Amygdalus persica</name>
    <dbReference type="NCBI Taxonomy" id="3760"/>
    <lineage>
        <taxon>Eukaryota</taxon>
        <taxon>Viridiplantae</taxon>
        <taxon>Streptophyta</taxon>
        <taxon>Embryophyta</taxon>
        <taxon>Tracheophyta</taxon>
        <taxon>Spermatophyta</taxon>
        <taxon>Magnoliopsida</taxon>
        <taxon>eudicotyledons</taxon>
        <taxon>Gunneridae</taxon>
        <taxon>Pentapetalae</taxon>
        <taxon>rosids</taxon>
        <taxon>fabids</taxon>
        <taxon>Rosales</taxon>
        <taxon>Rosaceae</taxon>
        <taxon>Amygdaloideae</taxon>
        <taxon>Amygdaleae</taxon>
        <taxon>Prunus</taxon>
    </lineage>
</organism>
<evidence type="ECO:0000313" key="1">
    <source>
        <dbReference type="EMBL" id="ONI21488.1"/>
    </source>
</evidence>
<reference evidence="1 2" key="1">
    <citation type="journal article" date="2013" name="Nat. Genet.">
        <title>The high-quality draft genome of peach (Prunus persica) identifies unique patterns of genetic diversity, domestication and genome evolution.</title>
        <authorList>
            <consortium name="International Peach Genome Initiative"/>
            <person name="Verde I."/>
            <person name="Abbott A.G."/>
            <person name="Scalabrin S."/>
            <person name="Jung S."/>
            <person name="Shu S."/>
            <person name="Marroni F."/>
            <person name="Zhebentyayeva T."/>
            <person name="Dettori M.T."/>
            <person name="Grimwood J."/>
            <person name="Cattonaro F."/>
            <person name="Zuccolo A."/>
            <person name="Rossini L."/>
            <person name="Jenkins J."/>
            <person name="Vendramin E."/>
            <person name="Meisel L.A."/>
            <person name="Decroocq V."/>
            <person name="Sosinski B."/>
            <person name="Prochnik S."/>
            <person name="Mitros T."/>
            <person name="Policriti A."/>
            <person name="Cipriani G."/>
            <person name="Dondini L."/>
            <person name="Ficklin S."/>
            <person name="Goodstein D.M."/>
            <person name="Xuan P."/>
            <person name="Del Fabbro C."/>
            <person name="Aramini V."/>
            <person name="Copetti D."/>
            <person name="Gonzalez S."/>
            <person name="Horner D.S."/>
            <person name="Falchi R."/>
            <person name="Lucas S."/>
            <person name="Mica E."/>
            <person name="Maldonado J."/>
            <person name="Lazzari B."/>
            <person name="Bielenberg D."/>
            <person name="Pirona R."/>
            <person name="Miculan M."/>
            <person name="Barakat A."/>
            <person name="Testolin R."/>
            <person name="Stella A."/>
            <person name="Tartarini S."/>
            <person name="Tonutti P."/>
            <person name="Arus P."/>
            <person name="Orellana A."/>
            <person name="Wells C."/>
            <person name="Main D."/>
            <person name="Vizzotto G."/>
            <person name="Silva H."/>
            <person name="Salamini F."/>
            <person name="Schmutz J."/>
            <person name="Morgante M."/>
            <person name="Rokhsar D.S."/>
        </authorList>
    </citation>
    <scope>NUCLEOTIDE SEQUENCE [LARGE SCALE GENOMIC DNA]</scope>
    <source>
        <strain evidence="2">cv. Nemared</strain>
    </source>
</reference>
<accession>M5X550</accession>
<name>M5X550_PRUPE</name>
<keyword evidence="2" id="KW-1185">Reference proteome</keyword>
<protein>
    <recommendedName>
        <fullName evidence="3">RNase H type-1 domain-containing protein</fullName>
    </recommendedName>
</protein>
<gene>
    <name evidence="1" type="ORF">PRUPE_2G069500</name>
</gene>
<dbReference type="PANTHER" id="PTHR47074:SF11">
    <property type="entry name" value="REVERSE TRANSCRIPTASE-LIKE PROTEIN"/>
    <property type="match status" value="1"/>
</dbReference>
<dbReference type="PANTHER" id="PTHR47074">
    <property type="entry name" value="BNAC02G40300D PROTEIN"/>
    <property type="match status" value="1"/>
</dbReference>
<dbReference type="InterPro" id="IPR052929">
    <property type="entry name" value="RNase_H-like_EbsB-rel"/>
</dbReference>
<dbReference type="AlphaFoldDB" id="M5X550"/>
<dbReference type="OMA" id="MEARPRW"/>
<evidence type="ECO:0008006" key="3">
    <source>
        <dbReference type="Google" id="ProtNLM"/>
    </source>
</evidence>
<sequence length="167" mass="18679">MWMLWTERNNILFGGNPLSVVELVMQAKNDHMELKAAEVGCHRSTSLPAPTVRWQPPQQGFLKLNVDAAVDMKGLVSAVSMQAPGRVSFLATELYAMKIGLSFALEAAVVPFVVESDSLLAVQLVAVQHISRNANMLAHRIAKFNLRVRGFDFWMEARPRWLMDCVL</sequence>
<dbReference type="Proteomes" id="UP000006882">
    <property type="component" value="Chromosome G2"/>
</dbReference>
<proteinExistence type="predicted"/>
<dbReference type="HOGENOM" id="CLU_1456813_0_0_1"/>
<dbReference type="Gramene" id="ONI21488">
    <property type="protein sequence ID" value="ONI21488"/>
    <property type="gene ID" value="PRUPE_2G069500"/>
</dbReference>
<dbReference type="EMBL" id="CM007652">
    <property type="protein sequence ID" value="ONI21488.1"/>
    <property type="molecule type" value="Genomic_DNA"/>
</dbReference>